<keyword evidence="4 11" id="KW-0328">Glycosyltransferase</keyword>
<keyword evidence="9 11" id="KW-0472">Membrane</keyword>
<sequence length="477" mass="53413">MKVGAVEKSIILNMQPVVIHPSGLEKVRTSEPSCIASLLGNLLKKRVLAIIIIFCLQLPILYYLYTSQVTNYSKNVGVVGISNIRVAVTAVRGEANDCTNNICAFSNSTNLSSSKSDGVLRTSTLSKATDFANTTVKTSSTMHILSSKPNETSSIKVNSSSSENAKASNTTENKNGNTETEKRKEVAPDRKAEEVQAVSKNAELPLCPLEPPNLQGHLDVSFASEPHTMEQTKESNPLVKIGGAYLPPYCTSRWKVAIIIPFRDRDTHLQYFLQYMHPTLQRQELDYRIYIINQYGAGKFNRAKLMNVGYAESIKDDTFQCFAFHDVDLILENDKAIYSCPENPRHLSVGVDKFNYVLPYTAIFGGVTELTKEQFTKVNGYSNSFWGWGGEDDDMYNRVKLKGMNIMRYPGGISRYRMISHQREKGNEENPHRFDLIRKTGSTMATDGLSSLKYKVIAREDYPLYTNITVDLFGPAR</sequence>
<keyword evidence="7 11" id="KW-0735">Signal-anchor</keyword>
<evidence type="ECO:0000256" key="3">
    <source>
        <dbReference type="ARBA" id="ARBA00005735"/>
    </source>
</evidence>
<evidence type="ECO:0000256" key="4">
    <source>
        <dbReference type="ARBA" id="ARBA00022676"/>
    </source>
</evidence>
<feature type="compositionally biased region" description="Basic and acidic residues" evidence="12">
    <location>
        <begin position="179"/>
        <end position="191"/>
    </location>
</feature>
<comment type="subcellular location">
    <subcellularLocation>
        <location evidence="1">Membrane</location>
        <topology evidence="1">Single-pass type II membrane protein</topology>
    </subcellularLocation>
</comment>
<comment type="caution">
    <text evidence="15">The sequence shown here is derived from an EMBL/GenBank/DDBJ whole genome shotgun (WGS) entry which is preliminary data.</text>
</comment>
<evidence type="ECO:0000256" key="7">
    <source>
        <dbReference type="ARBA" id="ARBA00022968"/>
    </source>
</evidence>
<dbReference type="CDD" id="cd00899">
    <property type="entry name" value="b4GalT"/>
    <property type="match status" value="1"/>
</dbReference>
<evidence type="ECO:0000256" key="10">
    <source>
        <dbReference type="ARBA" id="ARBA00023180"/>
    </source>
</evidence>
<evidence type="ECO:0000256" key="9">
    <source>
        <dbReference type="ARBA" id="ARBA00023136"/>
    </source>
</evidence>
<dbReference type="InterPro" id="IPR029044">
    <property type="entry name" value="Nucleotide-diphossugar_trans"/>
</dbReference>
<dbReference type="PRINTS" id="PR02050">
    <property type="entry name" value="B14GALTRFASE"/>
</dbReference>
<keyword evidence="10 11" id="KW-0325">Glycoprotein</keyword>
<protein>
    <recommendedName>
        <fullName evidence="11">Beta-1,4-galactosyltransferase</fullName>
        <ecNumber evidence="11">2.4.1.-</ecNumber>
    </recommendedName>
</protein>
<feature type="domain" description="Galactosyltransferase C-terminal" evidence="13">
    <location>
        <begin position="345"/>
        <end position="422"/>
    </location>
</feature>
<keyword evidence="16" id="KW-1185">Reference proteome</keyword>
<feature type="transmembrane region" description="Helical" evidence="11">
    <location>
        <begin position="47"/>
        <end position="65"/>
    </location>
</feature>
<comment type="function">
    <text evidence="11">Catalyses the transfer of galactose onto proteins or lipids.</text>
</comment>
<evidence type="ECO:0000256" key="5">
    <source>
        <dbReference type="ARBA" id="ARBA00022679"/>
    </source>
</evidence>
<organism evidence="15 16">
    <name type="scientific">Clavelina lepadiformis</name>
    <name type="common">Light-bulb sea squirt</name>
    <name type="synonym">Ascidia lepadiformis</name>
    <dbReference type="NCBI Taxonomy" id="159417"/>
    <lineage>
        <taxon>Eukaryota</taxon>
        <taxon>Metazoa</taxon>
        <taxon>Chordata</taxon>
        <taxon>Tunicata</taxon>
        <taxon>Ascidiacea</taxon>
        <taxon>Aplousobranchia</taxon>
        <taxon>Clavelinidae</taxon>
        <taxon>Clavelina</taxon>
    </lineage>
</organism>
<evidence type="ECO:0000259" key="14">
    <source>
        <dbReference type="Pfam" id="PF13733"/>
    </source>
</evidence>
<name>A0ABP0F951_CLALP</name>
<dbReference type="InterPro" id="IPR027791">
    <property type="entry name" value="Galactosyl_T_C"/>
</dbReference>
<evidence type="ECO:0000256" key="2">
    <source>
        <dbReference type="ARBA" id="ARBA00004922"/>
    </source>
</evidence>
<dbReference type="Pfam" id="PF02709">
    <property type="entry name" value="Glyco_transf_7C"/>
    <property type="match status" value="1"/>
</dbReference>
<accession>A0ABP0F951</accession>
<evidence type="ECO:0000256" key="12">
    <source>
        <dbReference type="SAM" id="MobiDB-lite"/>
    </source>
</evidence>
<evidence type="ECO:0000313" key="16">
    <source>
        <dbReference type="Proteomes" id="UP001642483"/>
    </source>
</evidence>
<dbReference type="Proteomes" id="UP001642483">
    <property type="component" value="Unassembled WGS sequence"/>
</dbReference>
<dbReference type="InterPro" id="IPR027995">
    <property type="entry name" value="Galactosyl_T_N"/>
</dbReference>
<dbReference type="InterPro" id="IPR003859">
    <property type="entry name" value="Galactosyl_T"/>
</dbReference>
<evidence type="ECO:0000256" key="11">
    <source>
        <dbReference type="RuleBase" id="RU368121"/>
    </source>
</evidence>
<evidence type="ECO:0000256" key="6">
    <source>
        <dbReference type="ARBA" id="ARBA00022692"/>
    </source>
</evidence>
<feature type="compositionally biased region" description="Polar residues" evidence="12">
    <location>
        <begin position="142"/>
        <end position="152"/>
    </location>
</feature>
<comment type="similarity">
    <text evidence="3 11">Belongs to the glycosyltransferase 7 family.</text>
</comment>
<evidence type="ECO:0000256" key="8">
    <source>
        <dbReference type="ARBA" id="ARBA00022989"/>
    </source>
</evidence>
<comment type="pathway">
    <text evidence="2 11">Protein modification; protein glycosylation.</text>
</comment>
<feature type="compositionally biased region" description="Low complexity" evidence="12">
    <location>
        <begin position="153"/>
        <end position="178"/>
    </location>
</feature>
<feature type="region of interest" description="Disordered" evidence="12">
    <location>
        <begin position="142"/>
        <end position="191"/>
    </location>
</feature>
<keyword evidence="6 11" id="KW-0812">Transmembrane</keyword>
<dbReference type="PANTHER" id="PTHR19300:SF61">
    <property type="entry name" value="BETA-1,4-N-ACETYLGALACTOSAMINYLTRANSFERASE"/>
    <property type="match status" value="1"/>
</dbReference>
<dbReference type="Pfam" id="PF13733">
    <property type="entry name" value="Glyco_transf_7N"/>
    <property type="match status" value="1"/>
</dbReference>
<keyword evidence="8 11" id="KW-1133">Transmembrane helix</keyword>
<dbReference type="PANTHER" id="PTHR19300">
    <property type="entry name" value="BETA-1,4-GALACTOSYLTRANSFERASE"/>
    <property type="match status" value="1"/>
</dbReference>
<gene>
    <name evidence="15" type="ORF">CVLEPA_LOCUS4615</name>
</gene>
<keyword evidence="5 11" id="KW-0808">Transferase</keyword>
<proteinExistence type="inferred from homology"/>
<evidence type="ECO:0000313" key="15">
    <source>
        <dbReference type="EMBL" id="CAK8674974.1"/>
    </source>
</evidence>
<dbReference type="EMBL" id="CAWYQH010000013">
    <property type="protein sequence ID" value="CAK8674974.1"/>
    <property type="molecule type" value="Genomic_DNA"/>
</dbReference>
<evidence type="ECO:0000256" key="1">
    <source>
        <dbReference type="ARBA" id="ARBA00004606"/>
    </source>
</evidence>
<dbReference type="EC" id="2.4.1.-" evidence="11"/>
<feature type="domain" description="Galactosyltransferase N-terminal" evidence="14">
    <location>
        <begin position="207"/>
        <end position="341"/>
    </location>
</feature>
<dbReference type="SUPFAM" id="SSF53448">
    <property type="entry name" value="Nucleotide-diphospho-sugar transferases"/>
    <property type="match status" value="1"/>
</dbReference>
<reference evidence="15 16" key="1">
    <citation type="submission" date="2024-02" db="EMBL/GenBank/DDBJ databases">
        <authorList>
            <person name="Daric V."/>
            <person name="Darras S."/>
        </authorList>
    </citation>
    <scope>NUCLEOTIDE SEQUENCE [LARGE SCALE GENOMIC DNA]</scope>
</reference>
<dbReference type="Gene3D" id="3.90.550.10">
    <property type="entry name" value="Spore Coat Polysaccharide Biosynthesis Protein SpsA, Chain A"/>
    <property type="match status" value="1"/>
</dbReference>
<evidence type="ECO:0000259" key="13">
    <source>
        <dbReference type="Pfam" id="PF02709"/>
    </source>
</evidence>